<gene>
    <name evidence="2" type="ORF">SAMN05421804_105164</name>
</gene>
<dbReference type="EMBL" id="FNDZ01000005">
    <property type="protein sequence ID" value="SDI94289.1"/>
    <property type="molecule type" value="Genomic_DNA"/>
</dbReference>
<accession>A0A1G8PP14</accession>
<evidence type="ECO:0000256" key="1">
    <source>
        <dbReference type="SAM" id="Coils"/>
    </source>
</evidence>
<proteinExistence type="predicted"/>
<keyword evidence="1" id="KW-0175">Coiled coil</keyword>
<dbReference type="RefSeq" id="WP_031576448.1">
    <property type="nucleotide sequence ID" value="NZ_DAMANS010000002.1"/>
</dbReference>
<evidence type="ECO:0000313" key="2">
    <source>
        <dbReference type="EMBL" id="SDI94289.1"/>
    </source>
</evidence>
<name>A0A1G8PP14_9CLOT</name>
<feature type="coiled-coil region" evidence="1">
    <location>
        <begin position="72"/>
        <end position="99"/>
    </location>
</feature>
<protein>
    <submittedName>
        <fullName evidence="2">Polyhydroxyalkanoate synthesis regulator phasin</fullName>
    </submittedName>
</protein>
<dbReference type="AlphaFoldDB" id="A0A1G8PP14"/>
<evidence type="ECO:0000313" key="3">
    <source>
        <dbReference type="Proteomes" id="UP000183255"/>
    </source>
</evidence>
<reference evidence="2 3" key="1">
    <citation type="submission" date="2016-10" db="EMBL/GenBank/DDBJ databases">
        <authorList>
            <person name="de Groot N.N."/>
        </authorList>
    </citation>
    <scope>NUCLEOTIDE SEQUENCE [LARGE SCALE GENOMIC DNA]</scope>
    <source>
        <strain evidence="2 3">CGMCC 1.5058</strain>
    </source>
</reference>
<organism evidence="2 3">
    <name type="scientific">Proteiniclasticum ruminis</name>
    <dbReference type="NCBI Taxonomy" id="398199"/>
    <lineage>
        <taxon>Bacteria</taxon>
        <taxon>Bacillati</taxon>
        <taxon>Bacillota</taxon>
        <taxon>Clostridia</taxon>
        <taxon>Eubacteriales</taxon>
        <taxon>Clostridiaceae</taxon>
        <taxon>Proteiniclasticum</taxon>
    </lineage>
</organism>
<sequence>MEEMKKLLLSTIGAAAISIEKADAMLQELIEKGKLSVKEGKELREELLRKKKENESAPVKKDELHEILETLNYAGQRELAALEERVRKLEERLDAMTKE</sequence>
<dbReference type="Proteomes" id="UP000183255">
    <property type="component" value="Unassembled WGS sequence"/>
</dbReference>